<organism evidence="3">
    <name type="scientific">Brachypodium distachyon</name>
    <name type="common">Purple false brome</name>
    <name type="synonym">Trachynia distachya</name>
    <dbReference type="NCBI Taxonomy" id="15368"/>
    <lineage>
        <taxon>Eukaryota</taxon>
        <taxon>Viridiplantae</taxon>
        <taxon>Streptophyta</taxon>
        <taxon>Embryophyta</taxon>
        <taxon>Tracheophyta</taxon>
        <taxon>Spermatophyta</taxon>
        <taxon>Magnoliopsida</taxon>
        <taxon>Liliopsida</taxon>
        <taxon>Poales</taxon>
        <taxon>Poaceae</taxon>
        <taxon>BOP clade</taxon>
        <taxon>Pooideae</taxon>
        <taxon>Stipodae</taxon>
        <taxon>Brachypodieae</taxon>
        <taxon>Brachypodium</taxon>
    </lineage>
</organism>
<dbReference type="Gramene" id="PNT61518">
    <property type="protein sequence ID" value="PNT61518"/>
    <property type="gene ID" value="BRADI_5g16253v3"/>
</dbReference>
<reference evidence="3 4" key="1">
    <citation type="journal article" date="2010" name="Nature">
        <title>Genome sequencing and analysis of the model grass Brachypodium distachyon.</title>
        <authorList>
            <consortium name="International Brachypodium Initiative"/>
        </authorList>
    </citation>
    <scope>NUCLEOTIDE SEQUENCE [LARGE SCALE GENOMIC DNA]</scope>
    <source>
        <strain evidence="3 4">Bd21</strain>
    </source>
</reference>
<keyword evidence="5" id="KW-1185">Reference proteome</keyword>
<feature type="region of interest" description="Disordered" evidence="1">
    <location>
        <begin position="41"/>
        <end position="149"/>
    </location>
</feature>
<name>A0A2K2CHL7_BRADI</name>
<protein>
    <submittedName>
        <fullName evidence="3 4">Uncharacterized protein</fullName>
    </submittedName>
</protein>
<feature type="compositionally biased region" description="Low complexity" evidence="1">
    <location>
        <begin position="112"/>
        <end position="123"/>
    </location>
</feature>
<evidence type="ECO:0000313" key="3">
    <source>
        <dbReference type="EMBL" id="PNT61518.1"/>
    </source>
</evidence>
<dbReference type="Proteomes" id="UP000008810">
    <property type="component" value="Chromosome 5"/>
</dbReference>
<dbReference type="InParanoid" id="A0A2K2CHL7"/>
<evidence type="ECO:0000313" key="4">
    <source>
        <dbReference type="EnsemblPlants" id="PNT61518"/>
    </source>
</evidence>
<evidence type="ECO:0000256" key="1">
    <source>
        <dbReference type="SAM" id="MobiDB-lite"/>
    </source>
</evidence>
<sequence>MTAPRRIRAPLGRRRRIHLCLSFSLLPLFSLLCVPPSRGIGRRLGSRPPPPGRRARFLPPLPRRRARAQPPVSSSPDPATKSPLHTADGGHQPPVERRSSSSVNSRVERRSSSSVNSRVKSPRAPLPRRRSPRVPATAVEMSRQSHGFQ</sequence>
<evidence type="ECO:0000313" key="5">
    <source>
        <dbReference type="Proteomes" id="UP000008810"/>
    </source>
</evidence>
<accession>A0A2K2CHL7</accession>
<evidence type="ECO:0000256" key="2">
    <source>
        <dbReference type="SAM" id="SignalP"/>
    </source>
</evidence>
<feature type="signal peptide" evidence="2">
    <location>
        <begin position="1"/>
        <end position="39"/>
    </location>
</feature>
<dbReference type="AlphaFoldDB" id="A0A2K2CHL7"/>
<proteinExistence type="predicted"/>
<dbReference type="EMBL" id="CM000884">
    <property type="protein sequence ID" value="PNT61518.1"/>
    <property type="molecule type" value="Genomic_DNA"/>
</dbReference>
<keyword evidence="2" id="KW-0732">Signal</keyword>
<dbReference type="EnsemblPlants" id="PNT61518">
    <property type="protein sequence ID" value="PNT61518"/>
    <property type="gene ID" value="BRADI_5g16253v3"/>
</dbReference>
<gene>
    <name evidence="3" type="ORF">BRADI_5g16253v3</name>
</gene>
<reference evidence="3" key="2">
    <citation type="submission" date="2017-06" db="EMBL/GenBank/DDBJ databases">
        <title>WGS assembly of Brachypodium distachyon.</title>
        <authorList>
            <consortium name="The International Brachypodium Initiative"/>
            <person name="Lucas S."/>
            <person name="Harmon-Smith M."/>
            <person name="Lail K."/>
            <person name="Tice H."/>
            <person name="Grimwood J."/>
            <person name="Bruce D."/>
            <person name="Barry K."/>
            <person name="Shu S."/>
            <person name="Lindquist E."/>
            <person name="Wang M."/>
            <person name="Pitluck S."/>
            <person name="Vogel J.P."/>
            <person name="Garvin D.F."/>
            <person name="Mockler T.C."/>
            <person name="Schmutz J."/>
            <person name="Rokhsar D."/>
            <person name="Bevan M.W."/>
        </authorList>
    </citation>
    <scope>NUCLEOTIDE SEQUENCE</scope>
    <source>
        <strain evidence="3">Bd21</strain>
    </source>
</reference>
<reference evidence="4" key="3">
    <citation type="submission" date="2018-08" db="UniProtKB">
        <authorList>
            <consortium name="EnsemblPlants"/>
        </authorList>
    </citation>
    <scope>IDENTIFICATION</scope>
    <source>
        <strain evidence="4">cv. Bd21</strain>
    </source>
</reference>
<feature type="chain" id="PRO_5033311447" evidence="2">
    <location>
        <begin position="40"/>
        <end position="149"/>
    </location>
</feature>